<feature type="transmembrane region" description="Helical" evidence="1">
    <location>
        <begin position="36"/>
        <end position="59"/>
    </location>
</feature>
<keyword evidence="1" id="KW-1133">Transmembrane helix</keyword>
<organism evidence="2 3">
    <name type="scientific">Mycoplasma bradburyae</name>
    <dbReference type="NCBI Taxonomy" id="2963128"/>
    <lineage>
        <taxon>Bacteria</taxon>
        <taxon>Bacillati</taxon>
        <taxon>Mycoplasmatota</taxon>
        <taxon>Mollicutes</taxon>
        <taxon>Mycoplasmataceae</taxon>
        <taxon>Mycoplasma</taxon>
    </lineage>
</organism>
<evidence type="ECO:0000313" key="3">
    <source>
        <dbReference type="Proteomes" id="UP001216384"/>
    </source>
</evidence>
<reference evidence="2" key="1">
    <citation type="submission" date="2021-11" db="EMBL/GenBank/DDBJ databases">
        <title>Description of Mycoplasma bradburyaesp. nov.from sea birds: a tribute to a great mycoplasmologist.</title>
        <authorList>
            <person name="Ramirez A.S."/>
            <person name="Poveda C."/>
            <person name="Suarez-Perez A."/>
            <person name="Rosales R.S."/>
            <person name="Dijkman R."/>
            <person name="Feberwee A."/>
            <person name="Spergser J."/>
            <person name="Szostak M.P."/>
            <person name="Ressel L."/>
            <person name="Calabuig P."/>
            <person name="Catania S."/>
            <person name="Gobbo F."/>
            <person name="Timofte D."/>
            <person name="Poveda J.B."/>
        </authorList>
    </citation>
    <scope>NUCLEOTIDE SEQUENCE</scope>
    <source>
        <strain evidence="2">T264</strain>
    </source>
</reference>
<keyword evidence="1" id="KW-0812">Transmembrane</keyword>
<gene>
    <name evidence="2" type="ORF">LNO71_00275</name>
</gene>
<feature type="transmembrane region" description="Helical" evidence="1">
    <location>
        <begin position="105"/>
        <end position="130"/>
    </location>
</feature>
<proteinExistence type="predicted"/>
<feature type="transmembrane region" description="Helical" evidence="1">
    <location>
        <begin position="71"/>
        <end position="93"/>
    </location>
</feature>
<dbReference type="RefSeq" id="WP_272403867.1">
    <property type="nucleotide sequence ID" value="NZ_JAJHZP010000001.1"/>
</dbReference>
<sequence>MQKIAIKNQFDVAKKPINKLAIIRFFLPFWPLKLRYNIYLISFLSMFIALKVVLGFFVIKIGPTISLGISWVGLALIGWIFGPVTAIPIGFLTDTLSFILGKGGVWYWLYAIQEPMIVFTASLFGSIYRIRKQYSSNSLDFLFQQVLIIGFCVSGFIFLSLYNNTDTEKILIRNNSFGSTLSFVFIGLFFIFSEIISWLLYLRNKKTKESIKLFLYVSTMMITLSILYSLVLGTISINEFLINVVHQKPKSKDFILSAYLIPRVIKETLRLPILIICVISLIKLSEPHLENFFNLSRLRW</sequence>
<dbReference type="Gene3D" id="1.10.1760.20">
    <property type="match status" value="1"/>
</dbReference>
<dbReference type="AlphaFoldDB" id="A0AAW6HQ55"/>
<keyword evidence="1" id="KW-0472">Membrane</keyword>
<feature type="transmembrane region" description="Helical" evidence="1">
    <location>
        <begin position="142"/>
        <end position="162"/>
    </location>
</feature>
<dbReference type="GO" id="GO:0022857">
    <property type="term" value="F:transmembrane transporter activity"/>
    <property type="evidence" value="ECO:0007669"/>
    <property type="project" value="InterPro"/>
</dbReference>
<protein>
    <submittedName>
        <fullName evidence="2">ECF transporter S component</fullName>
    </submittedName>
</protein>
<evidence type="ECO:0000256" key="1">
    <source>
        <dbReference type="SAM" id="Phobius"/>
    </source>
</evidence>
<comment type="caution">
    <text evidence="2">The sequence shown here is derived from an EMBL/GenBank/DDBJ whole genome shotgun (WGS) entry which is preliminary data.</text>
</comment>
<dbReference type="InterPro" id="IPR024529">
    <property type="entry name" value="ECF_trnsprt_substrate-spec"/>
</dbReference>
<feature type="transmembrane region" description="Helical" evidence="1">
    <location>
        <begin position="213"/>
        <end position="237"/>
    </location>
</feature>
<accession>A0AAW6HQ55</accession>
<evidence type="ECO:0000313" key="2">
    <source>
        <dbReference type="EMBL" id="MDC4183080.1"/>
    </source>
</evidence>
<dbReference type="EMBL" id="JAJHZP010000001">
    <property type="protein sequence ID" value="MDC4183080.1"/>
    <property type="molecule type" value="Genomic_DNA"/>
</dbReference>
<feature type="transmembrane region" description="Helical" evidence="1">
    <location>
        <begin position="182"/>
        <end position="201"/>
    </location>
</feature>
<dbReference type="Proteomes" id="UP001216384">
    <property type="component" value="Unassembled WGS sequence"/>
</dbReference>
<dbReference type="Pfam" id="PF12822">
    <property type="entry name" value="ECF_trnsprt"/>
    <property type="match status" value="1"/>
</dbReference>
<name>A0AAW6HQ55_9MOLU</name>